<name>A0A6L2JUA0_TANCI</name>
<sequence>MKDNEVWVLVELPPNGKTVGSKWLFKKKIDMDGNVHIYKAHIVVKGDNDIPILSLYLYSTEEASRTSLVLLLIGWNYVGGYLGAHGGVGKDLVQLRCTGYAGDDGGIVGDIGRKFRYGTVWGRDPTPSNRPTKVEVPKELSKVSMVNTSLKNLNTILLVLTWLSKKEPRPQLSLRARGGLNIQKIVLGMK</sequence>
<organism evidence="1">
    <name type="scientific">Tanacetum cinerariifolium</name>
    <name type="common">Dalmatian daisy</name>
    <name type="synonym">Chrysanthemum cinerariifolium</name>
    <dbReference type="NCBI Taxonomy" id="118510"/>
    <lineage>
        <taxon>Eukaryota</taxon>
        <taxon>Viridiplantae</taxon>
        <taxon>Streptophyta</taxon>
        <taxon>Embryophyta</taxon>
        <taxon>Tracheophyta</taxon>
        <taxon>Spermatophyta</taxon>
        <taxon>Magnoliopsida</taxon>
        <taxon>eudicotyledons</taxon>
        <taxon>Gunneridae</taxon>
        <taxon>Pentapetalae</taxon>
        <taxon>asterids</taxon>
        <taxon>campanulids</taxon>
        <taxon>Asterales</taxon>
        <taxon>Asteraceae</taxon>
        <taxon>Asteroideae</taxon>
        <taxon>Anthemideae</taxon>
        <taxon>Anthemidinae</taxon>
        <taxon>Tanacetum</taxon>
    </lineage>
</organism>
<gene>
    <name evidence="1" type="ORF">Tci_012544</name>
</gene>
<dbReference type="EMBL" id="BKCJ010001319">
    <property type="protein sequence ID" value="GEU40566.1"/>
    <property type="molecule type" value="Genomic_DNA"/>
</dbReference>
<protein>
    <submittedName>
        <fullName evidence="1">Putative retrotransposon protein</fullName>
    </submittedName>
</protein>
<evidence type="ECO:0000313" key="1">
    <source>
        <dbReference type="EMBL" id="GEU40566.1"/>
    </source>
</evidence>
<dbReference type="AlphaFoldDB" id="A0A6L2JUA0"/>
<proteinExistence type="predicted"/>
<accession>A0A6L2JUA0</accession>
<comment type="caution">
    <text evidence="1">The sequence shown here is derived from an EMBL/GenBank/DDBJ whole genome shotgun (WGS) entry which is preliminary data.</text>
</comment>
<reference evidence="1" key="1">
    <citation type="journal article" date="2019" name="Sci. Rep.">
        <title>Draft genome of Tanacetum cinerariifolium, the natural source of mosquito coil.</title>
        <authorList>
            <person name="Yamashiro T."/>
            <person name="Shiraishi A."/>
            <person name="Satake H."/>
            <person name="Nakayama K."/>
        </authorList>
    </citation>
    <scope>NUCLEOTIDE SEQUENCE</scope>
</reference>